<reference evidence="2 3" key="1">
    <citation type="journal article" date="2016" name="Nat. Commun.">
        <title>Thousands of microbial genomes shed light on interconnected biogeochemical processes in an aquifer system.</title>
        <authorList>
            <person name="Anantharaman K."/>
            <person name="Brown C.T."/>
            <person name="Hug L.A."/>
            <person name="Sharon I."/>
            <person name="Castelle C.J."/>
            <person name="Probst A.J."/>
            <person name="Thomas B.C."/>
            <person name="Singh A."/>
            <person name="Wilkins M.J."/>
            <person name="Karaoz U."/>
            <person name="Brodie E.L."/>
            <person name="Williams K.H."/>
            <person name="Hubbard S.S."/>
            <person name="Banfield J.F."/>
        </authorList>
    </citation>
    <scope>NUCLEOTIDE SEQUENCE [LARGE SCALE GENOMIC DNA]</scope>
</reference>
<protein>
    <recommendedName>
        <fullName evidence="1">Thioredoxin domain-containing protein</fullName>
    </recommendedName>
</protein>
<evidence type="ECO:0000313" key="3">
    <source>
        <dbReference type="Proteomes" id="UP000179243"/>
    </source>
</evidence>
<accession>A0A1F7FC72</accession>
<dbReference type="InterPro" id="IPR013766">
    <property type="entry name" value="Thioredoxin_domain"/>
</dbReference>
<gene>
    <name evidence="2" type="ORF">A2519_18130</name>
</gene>
<dbReference type="Gene3D" id="3.40.30.10">
    <property type="entry name" value="Glutaredoxin"/>
    <property type="match status" value="1"/>
</dbReference>
<dbReference type="InterPro" id="IPR000866">
    <property type="entry name" value="AhpC/TSA"/>
</dbReference>
<dbReference type="GO" id="GO:0016491">
    <property type="term" value="F:oxidoreductase activity"/>
    <property type="evidence" value="ECO:0007669"/>
    <property type="project" value="InterPro"/>
</dbReference>
<name>A0A1F7FC72_UNCRA</name>
<feature type="domain" description="Thioredoxin" evidence="1">
    <location>
        <begin position="23"/>
        <end position="173"/>
    </location>
</feature>
<sequence>MAFGALLCMLHGLPGAEKIVPIIENGTAAPIFMLPSVDGKRVSLRDYCGVLRNQWKNAEKQIVVLSFCASYCVPCRREIPQLEAFAQTAPKDVKVVFISVDSLGEQAAAPFQKEMNMKQTLLVDRYGQVMKKYGVKKLPSLFIIDKDGNMQFQSLNGFPEGLDLAKALAEKIEEIRKQDGSTVSAPQPVAQPSARDRKIQALTLLFAGKNGEEILRETGLSPAEYEAIKKEALSLLMENLN</sequence>
<dbReference type="Pfam" id="PF00578">
    <property type="entry name" value="AhpC-TSA"/>
    <property type="match status" value="1"/>
</dbReference>
<dbReference type="PANTHER" id="PTHR42852">
    <property type="entry name" value="THIOL:DISULFIDE INTERCHANGE PROTEIN DSBE"/>
    <property type="match status" value="1"/>
</dbReference>
<dbReference type="Proteomes" id="UP000179243">
    <property type="component" value="Unassembled WGS sequence"/>
</dbReference>
<evidence type="ECO:0000313" key="2">
    <source>
        <dbReference type="EMBL" id="OGK04280.1"/>
    </source>
</evidence>
<dbReference type="AlphaFoldDB" id="A0A1F7FC72"/>
<dbReference type="PANTHER" id="PTHR42852:SF17">
    <property type="entry name" value="THIOREDOXIN-LIKE PROTEIN HI_1115"/>
    <property type="match status" value="1"/>
</dbReference>
<dbReference type="GO" id="GO:0016209">
    <property type="term" value="F:antioxidant activity"/>
    <property type="evidence" value="ECO:0007669"/>
    <property type="project" value="InterPro"/>
</dbReference>
<evidence type="ECO:0000259" key="1">
    <source>
        <dbReference type="PROSITE" id="PS51352"/>
    </source>
</evidence>
<dbReference type="CDD" id="cd02966">
    <property type="entry name" value="TlpA_like_family"/>
    <property type="match status" value="1"/>
</dbReference>
<dbReference type="InterPro" id="IPR050553">
    <property type="entry name" value="Thioredoxin_ResA/DsbE_sf"/>
</dbReference>
<proteinExistence type="predicted"/>
<dbReference type="EMBL" id="MFYX01000074">
    <property type="protein sequence ID" value="OGK04280.1"/>
    <property type="molecule type" value="Genomic_DNA"/>
</dbReference>
<dbReference type="SUPFAM" id="SSF52833">
    <property type="entry name" value="Thioredoxin-like"/>
    <property type="match status" value="1"/>
</dbReference>
<comment type="caution">
    <text evidence="2">The sequence shown here is derived from an EMBL/GenBank/DDBJ whole genome shotgun (WGS) entry which is preliminary data.</text>
</comment>
<dbReference type="InterPro" id="IPR036249">
    <property type="entry name" value="Thioredoxin-like_sf"/>
</dbReference>
<dbReference type="PROSITE" id="PS51352">
    <property type="entry name" value="THIOREDOXIN_2"/>
    <property type="match status" value="1"/>
</dbReference>
<organism evidence="2 3">
    <name type="scientific">Candidatus Raymondbacteria bacterium RIFOXYD12_FULL_49_13</name>
    <dbReference type="NCBI Taxonomy" id="1817890"/>
    <lineage>
        <taxon>Bacteria</taxon>
        <taxon>Raymondiibacteriota</taxon>
    </lineage>
</organism>